<evidence type="ECO:0000313" key="3">
    <source>
        <dbReference type="Proteomes" id="UP001611397"/>
    </source>
</evidence>
<gene>
    <name evidence="2" type="ORF">ACH49L_02865</name>
</gene>
<dbReference type="EMBL" id="JBIRWM010000001">
    <property type="protein sequence ID" value="MFI2154627.1"/>
    <property type="molecule type" value="Genomic_DNA"/>
</dbReference>
<protein>
    <submittedName>
        <fullName evidence="2">Uncharacterized protein</fullName>
    </submittedName>
</protein>
<dbReference type="Proteomes" id="UP001611397">
    <property type="component" value="Unassembled WGS sequence"/>
</dbReference>
<reference evidence="2 3" key="1">
    <citation type="submission" date="2024-10" db="EMBL/GenBank/DDBJ databases">
        <title>The Natural Products Discovery Center: Release of the First 8490 Sequenced Strains for Exploring Actinobacteria Biosynthetic Diversity.</title>
        <authorList>
            <person name="Kalkreuter E."/>
            <person name="Kautsar S.A."/>
            <person name="Yang D."/>
            <person name="Bader C.D."/>
            <person name="Teijaro C.N."/>
            <person name="Fluegel L."/>
            <person name="Davis C.M."/>
            <person name="Simpson J.R."/>
            <person name="Lauterbach L."/>
            <person name="Steele A.D."/>
            <person name="Gui C."/>
            <person name="Meng S."/>
            <person name="Li G."/>
            <person name="Viehrig K."/>
            <person name="Ye F."/>
            <person name="Su P."/>
            <person name="Kiefer A.F."/>
            <person name="Nichols A."/>
            <person name="Cepeda A.J."/>
            <person name="Yan W."/>
            <person name="Fan B."/>
            <person name="Jiang Y."/>
            <person name="Adhikari A."/>
            <person name="Zheng C.-J."/>
            <person name="Schuster L."/>
            <person name="Cowan T.M."/>
            <person name="Smanski M.J."/>
            <person name="Chevrette M.G."/>
            <person name="De Carvalho L.P.S."/>
            <person name="Shen B."/>
        </authorList>
    </citation>
    <scope>NUCLEOTIDE SEQUENCE [LARGE SCALE GENOMIC DNA]</scope>
    <source>
        <strain evidence="2 3">NPDC020295</strain>
    </source>
</reference>
<keyword evidence="1" id="KW-1133">Transmembrane helix</keyword>
<evidence type="ECO:0000313" key="2">
    <source>
        <dbReference type="EMBL" id="MFI2154627.1"/>
    </source>
</evidence>
<keyword evidence="1" id="KW-0812">Transmembrane</keyword>
<organism evidence="2 3">
    <name type="scientific">Streptomyces olivaceoviridis</name>
    <name type="common">Streptomyces corchorusii</name>
    <dbReference type="NCBI Taxonomy" id="1921"/>
    <lineage>
        <taxon>Bacteria</taxon>
        <taxon>Bacillati</taxon>
        <taxon>Actinomycetota</taxon>
        <taxon>Actinomycetes</taxon>
        <taxon>Kitasatosporales</taxon>
        <taxon>Streptomycetaceae</taxon>
        <taxon>Streptomyces</taxon>
    </lineage>
</organism>
<evidence type="ECO:0000256" key="1">
    <source>
        <dbReference type="SAM" id="Phobius"/>
    </source>
</evidence>
<dbReference type="RefSeq" id="WP_279616934.1">
    <property type="nucleotide sequence ID" value="NZ_JBIRUT010000001.1"/>
</dbReference>
<keyword evidence="1" id="KW-0472">Membrane</keyword>
<sequence length="40" mass="4254">MILLGLYLFSVVTWTAGLFGHAAVLGPLARSVRARLRGGL</sequence>
<comment type="caution">
    <text evidence="2">The sequence shown here is derived from an EMBL/GenBank/DDBJ whole genome shotgun (WGS) entry which is preliminary data.</text>
</comment>
<proteinExistence type="predicted"/>
<name>A0ABW7UZY4_STROI</name>
<accession>A0ABW7UZY4</accession>
<keyword evidence="3" id="KW-1185">Reference proteome</keyword>
<feature type="transmembrane region" description="Helical" evidence="1">
    <location>
        <begin position="6"/>
        <end position="28"/>
    </location>
</feature>